<evidence type="ECO:0000313" key="8">
    <source>
        <dbReference type="Proteomes" id="UP000249341"/>
    </source>
</evidence>
<dbReference type="Gene3D" id="3.40.109.10">
    <property type="entry name" value="NADH Oxidase"/>
    <property type="match status" value="1"/>
</dbReference>
<organism evidence="7 8">
    <name type="scientific">Actinoplanes lutulentus</name>
    <dbReference type="NCBI Taxonomy" id="1287878"/>
    <lineage>
        <taxon>Bacteria</taxon>
        <taxon>Bacillati</taxon>
        <taxon>Actinomycetota</taxon>
        <taxon>Actinomycetes</taxon>
        <taxon>Micromonosporales</taxon>
        <taxon>Micromonosporaceae</taxon>
        <taxon>Actinoplanes</taxon>
    </lineage>
</organism>
<protein>
    <submittedName>
        <fullName evidence="7">Nitroreductase</fullName>
    </submittedName>
</protein>
<dbReference type="InterPro" id="IPR016446">
    <property type="entry name" value="Flavin_OxRdtase_Frp"/>
</dbReference>
<dbReference type="Pfam" id="PF00881">
    <property type="entry name" value="Nitroreductase"/>
    <property type="match status" value="1"/>
</dbReference>
<sequence length="263" mass="27947">MPFTARYGVPFTGLHNDVLAAQLTRRSVRKFGPRDVTEDELTTLVAAAQSAPTSSNLQPWSVVAVRDPARRKRLSVLAGNQEFVASAPLFLVWVADLGRARRLALRAGVPLDGADYLESTIIGFVDTALAAQNAVVAASSLGLGSVFVGAIRNHPEEVAAELGLPSHAVAAFGLAVGTPDPSEEADVKPRLPQEAVLHREVYDAEAADAHVAGYDGVLEAYNARFGLSGGWSERVLSRLKGPESLSGRHVLRATLERLGLPSR</sequence>
<evidence type="ECO:0000256" key="3">
    <source>
        <dbReference type="ARBA" id="ARBA00022643"/>
    </source>
</evidence>
<evidence type="ECO:0000256" key="2">
    <source>
        <dbReference type="ARBA" id="ARBA00022630"/>
    </source>
</evidence>
<comment type="caution">
    <text evidence="7">The sequence shown here is derived from an EMBL/GenBank/DDBJ whole genome shotgun (WGS) entry which is preliminary data.</text>
</comment>
<keyword evidence="8" id="KW-1185">Reference proteome</keyword>
<keyword evidence="5" id="KW-0521">NADP</keyword>
<keyword evidence="3 5" id="KW-0288">FMN</keyword>
<gene>
    <name evidence="7" type="ORF">B0I29_101358</name>
</gene>
<accession>A0A327ZQL1</accession>
<dbReference type="GO" id="GO:0016491">
    <property type="term" value="F:oxidoreductase activity"/>
    <property type="evidence" value="ECO:0007669"/>
    <property type="project" value="UniProtKB-UniRule"/>
</dbReference>
<feature type="domain" description="Nitroreductase" evidence="6">
    <location>
        <begin position="24"/>
        <end position="177"/>
    </location>
</feature>
<evidence type="ECO:0000313" key="7">
    <source>
        <dbReference type="EMBL" id="RAK43228.1"/>
    </source>
</evidence>
<dbReference type="PANTHER" id="PTHR43425:SF2">
    <property type="entry name" value="OXYGEN-INSENSITIVE NADPH NITROREDUCTASE"/>
    <property type="match status" value="1"/>
</dbReference>
<evidence type="ECO:0000256" key="5">
    <source>
        <dbReference type="PIRNR" id="PIRNR005426"/>
    </source>
</evidence>
<dbReference type="OrthoDB" id="3181400at2"/>
<keyword evidence="4 5" id="KW-0560">Oxidoreductase</keyword>
<dbReference type="PANTHER" id="PTHR43425">
    <property type="entry name" value="OXYGEN-INSENSITIVE NADPH NITROREDUCTASE"/>
    <property type="match status" value="1"/>
</dbReference>
<keyword evidence="2 5" id="KW-0285">Flavoprotein</keyword>
<proteinExistence type="inferred from homology"/>
<dbReference type="SUPFAM" id="SSF55469">
    <property type="entry name" value="FMN-dependent nitroreductase-like"/>
    <property type="match status" value="1"/>
</dbReference>
<dbReference type="AlphaFoldDB" id="A0A327ZQL1"/>
<dbReference type="PIRSF" id="PIRSF005426">
    <property type="entry name" value="Frp"/>
    <property type="match status" value="1"/>
</dbReference>
<evidence type="ECO:0000259" key="6">
    <source>
        <dbReference type="Pfam" id="PF00881"/>
    </source>
</evidence>
<reference evidence="7 8" key="1">
    <citation type="submission" date="2018-06" db="EMBL/GenBank/DDBJ databases">
        <title>Genomic Encyclopedia of Type Strains, Phase III (KMG-III): the genomes of soil and plant-associated and newly described type strains.</title>
        <authorList>
            <person name="Whitman W."/>
        </authorList>
    </citation>
    <scope>NUCLEOTIDE SEQUENCE [LARGE SCALE GENOMIC DNA]</scope>
    <source>
        <strain evidence="7 8">CGMCC 4.7090</strain>
    </source>
</reference>
<dbReference type="InterPro" id="IPR000415">
    <property type="entry name" value="Nitroreductase-like"/>
</dbReference>
<name>A0A327ZQL1_9ACTN</name>
<dbReference type="InterPro" id="IPR029479">
    <property type="entry name" value="Nitroreductase"/>
</dbReference>
<dbReference type="CDD" id="cd02146">
    <property type="entry name" value="NfsA-like"/>
    <property type="match status" value="1"/>
</dbReference>
<comment type="similarity">
    <text evidence="1 5">Belongs to the flavin oxidoreductase frp family.</text>
</comment>
<evidence type="ECO:0000256" key="4">
    <source>
        <dbReference type="ARBA" id="ARBA00023002"/>
    </source>
</evidence>
<evidence type="ECO:0000256" key="1">
    <source>
        <dbReference type="ARBA" id="ARBA00008366"/>
    </source>
</evidence>
<dbReference type="Proteomes" id="UP000249341">
    <property type="component" value="Unassembled WGS sequence"/>
</dbReference>
<dbReference type="EMBL" id="QLMJ01000001">
    <property type="protein sequence ID" value="RAK43228.1"/>
    <property type="molecule type" value="Genomic_DNA"/>
</dbReference>
<dbReference type="RefSeq" id="WP_111647014.1">
    <property type="nucleotide sequence ID" value="NZ_JACHWI010000001.1"/>
</dbReference>